<feature type="domain" description="N-acetyltransferase" evidence="1">
    <location>
        <begin position="25"/>
        <end position="159"/>
    </location>
</feature>
<accession>A0A318VCF9</accession>
<comment type="caution">
    <text evidence="2">The sequence shown here is derived from an EMBL/GenBank/DDBJ whole genome shotgun (WGS) entry which is preliminary data.</text>
</comment>
<protein>
    <submittedName>
        <fullName evidence="2">Acetyltransferase (GNAT) family protein</fullName>
    </submittedName>
</protein>
<reference evidence="2 3" key="1">
    <citation type="submission" date="2018-06" db="EMBL/GenBank/DDBJ databases">
        <title>Genomic Encyclopedia of Type Strains, Phase III (KMG-III): the genomes of soil and plant-associated and newly described type strains.</title>
        <authorList>
            <person name="Whitman W."/>
        </authorList>
    </citation>
    <scope>NUCLEOTIDE SEQUENCE [LARGE SCALE GENOMIC DNA]</scope>
    <source>
        <strain evidence="2 3">CECT 7730</strain>
    </source>
</reference>
<dbReference type="InterPro" id="IPR016181">
    <property type="entry name" value="Acyl_CoA_acyltransferase"/>
</dbReference>
<name>A0A318VCF9_9GAMM</name>
<dbReference type="Proteomes" id="UP000247551">
    <property type="component" value="Unassembled WGS sequence"/>
</dbReference>
<proteinExistence type="predicted"/>
<dbReference type="PROSITE" id="PS51186">
    <property type="entry name" value="GNAT"/>
    <property type="match status" value="1"/>
</dbReference>
<keyword evidence="3" id="KW-1185">Reference proteome</keyword>
<dbReference type="Gene3D" id="3.40.630.30">
    <property type="match status" value="1"/>
</dbReference>
<gene>
    <name evidence="2" type="ORF">DFP75_1045</name>
</gene>
<dbReference type="AlphaFoldDB" id="A0A318VCF9"/>
<dbReference type="EMBL" id="QKLW01000004">
    <property type="protein sequence ID" value="PYF81549.1"/>
    <property type="molecule type" value="Genomic_DNA"/>
</dbReference>
<dbReference type="InterPro" id="IPR000182">
    <property type="entry name" value="GNAT_dom"/>
</dbReference>
<dbReference type="PANTHER" id="PTHR43233">
    <property type="entry name" value="FAMILY N-ACETYLTRANSFERASE, PUTATIVE (AFU_ORTHOLOGUE AFUA_6G03350)-RELATED"/>
    <property type="match status" value="1"/>
</dbReference>
<dbReference type="SUPFAM" id="SSF55729">
    <property type="entry name" value="Acyl-CoA N-acyltransferases (Nat)"/>
    <property type="match status" value="1"/>
</dbReference>
<keyword evidence="2" id="KW-0808">Transferase</keyword>
<dbReference type="GO" id="GO:0016747">
    <property type="term" value="F:acyltransferase activity, transferring groups other than amino-acyl groups"/>
    <property type="evidence" value="ECO:0007669"/>
    <property type="project" value="InterPro"/>
</dbReference>
<evidence type="ECO:0000259" key="1">
    <source>
        <dbReference type="PROSITE" id="PS51186"/>
    </source>
</evidence>
<dbReference type="InterPro" id="IPR053144">
    <property type="entry name" value="Acetyltransferase_Butenolide"/>
</dbReference>
<evidence type="ECO:0000313" key="2">
    <source>
        <dbReference type="EMBL" id="PYF81549.1"/>
    </source>
</evidence>
<dbReference type="RefSeq" id="WP_245927030.1">
    <property type="nucleotide sequence ID" value="NZ_QKLW01000004.1"/>
</dbReference>
<dbReference type="PANTHER" id="PTHR43233:SF1">
    <property type="entry name" value="FAMILY N-ACETYLTRANSFERASE, PUTATIVE (AFU_ORTHOLOGUE AFUA_6G03350)-RELATED"/>
    <property type="match status" value="1"/>
</dbReference>
<organism evidence="2 3">
    <name type="scientific">Marinomonas alcarazii</name>
    <dbReference type="NCBI Taxonomy" id="491949"/>
    <lineage>
        <taxon>Bacteria</taxon>
        <taxon>Pseudomonadati</taxon>
        <taxon>Pseudomonadota</taxon>
        <taxon>Gammaproteobacteria</taxon>
        <taxon>Oceanospirillales</taxon>
        <taxon>Oceanospirillaceae</taxon>
        <taxon>Marinomonas</taxon>
    </lineage>
</organism>
<dbReference type="Pfam" id="PF13673">
    <property type="entry name" value="Acetyltransf_10"/>
    <property type="match status" value="1"/>
</dbReference>
<sequence>MLPFYRIEEGVLMSIEKSIELSLPVVYKVNQAITAKQFVELLAKTTLGARRPIDETVTIEAMLENANLLITAWQGEALVGVARSVTDFAFCCYLSDLAVDESVQASGIGKTLIRMTKEALQPKCSLILLSAPLAVDYYPKIGFTQHNSAWVLTNVDDLK</sequence>
<dbReference type="CDD" id="cd04301">
    <property type="entry name" value="NAT_SF"/>
    <property type="match status" value="1"/>
</dbReference>
<evidence type="ECO:0000313" key="3">
    <source>
        <dbReference type="Proteomes" id="UP000247551"/>
    </source>
</evidence>